<reference evidence="6" key="1">
    <citation type="submission" date="2019-12" db="EMBL/GenBank/DDBJ databases">
        <title>Genome sequencing and annotation of Brassica cretica.</title>
        <authorList>
            <person name="Studholme D.J."/>
            <person name="Sarris P."/>
        </authorList>
    </citation>
    <scope>NUCLEOTIDE SEQUENCE</scope>
    <source>
        <strain evidence="6">PFS-109/04</strain>
        <tissue evidence="6">Leaf</tissue>
    </source>
</reference>
<dbReference type="Pfam" id="PF21362">
    <property type="entry name" value="Sina_RING"/>
    <property type="match status" value="1"/>
</dbReference>
<dbReference type="InterPro" id="IPR013083">
    <property type="entry name" value="Znf_RING/FYVE/PHD"/>
</dbReference>
<evidence type="ECO:0000256" key="1">
    <source>
        <dbReference type="ARBA" id="ARBA00022723"/>
    </source>
</evidence>
<gene>
    <name evidence="6" type="ORF">F2Q69_00054508</name>
</gene>
<dbReference type="Gene3D" id="3.30.40.10">
    <property type="entry name" value="Zinc/RING finger domain, C3HC4 (zinc finger)"/>
    <property type="match status" value="1"/>
</dbReference>
<dbReference type="PANTHER" id="PTHR46632">
    <property type="entry name" value="E3 UBIQUITIN-PROTEIN LIGASE SINA-LIKE 4"/>
    <property type="match status" value="1"/>
</dbReference>
<evidence type="ECO:0000313" key="6">
    <source>
        <dbReference type="EMBL" id="KAF3487579.1"/>
    </source>
</evidence>
<dbReference type="EMBL" id="QGKX02002183">
    <property type="protein sequence ID" value="KAF3487579.1"/>
    <property type="molecule type" value="Genomic_DNA"/>
</dbReference>
<evidence type="ECO:0000313" key="7">
    <source>
        <dbReference type="Proteomes" id="UP000712600"/>
    </source>
</evidence>
<keyword evidence="2 4" id="KW-0863">Zinc-finger</keyword>
<evidence type="ECO:0000259" key="5">
    <source>
        <dbReference type="PROSITE" id="PS50089"/>
    </source>
</evidence>
<comment type="caution">
    <text evidence="6">The sequence shown here is derived from an EMBL/GenBank/DDBJ whole genome shotgun (WGS) entry which is preliminary data.</text>
</comment>
<keyword evidence="1" id="KW-0479">Metal-binding</keyword>
<dbReference type="InterPro" id="IPR044286">
    <property type="entry name" value="SINL_plant"/>
</dbReference>
<dbReference type="GO" id="GO:0008270">
    <property type="term" value="F:zinc ion binding"/>
    <property type="evidence" value="ECO:0007669"/>
    <property type="project" value="UniProtKB-KW"/>
</dbReference>
<dbReference type="PROSITE" id="PS50089">
    <property type="entry name" value="ZF_RING_2"/>
    <property type="match status" value="1"/>
</dbReference>
<evidence type="ECO:0000256" key="2">
    <source>
        <dbReference type="ARBA" id="ARBA00022771"/>
    </source>
</evidence>
<dbReference type="PANTHER" id="PTHR46632:SF24">
    <property type="entry name" value="RING-TYPE E3 UBIQUITIN TRANSFERASE"/>
    <property type="match status" value="1"/>
</dbReference>
<evidence type="ECO:0000256" key="3">
    <source>
        <dbReference type="ARBA" id="ARBA00022833"/>
    </source>
</evidence>
<protein>
    <recommendedName>
        <fullName evidence="5">RING-type domain-containing protein</fullName>
    </recommendedName>
</protein>
<dbReference type="SUPFAM" id="SSF49599">
    <property type="entry name" value="TRAF domain-like"/>
    <property type="match status" value="1"/>
</dbReference>
<name>A0A8S9N203_BRACR</name>
<accession>A0A8S9N203</accession>
<evidence type="ECO:0000256" key="4">
    <source>
        <dbReference type="PROSITE-ProRule" id="PRU00175"/>
    </source>
</evidence>
<sequence length="511" mass="56493">MAEQQIPPAENQSSSTTPVSLTLLDPDVLECPICCEPLKIPIFQCENGHLACSQCCEKVKKICPSCKSPNGYSRCRAMEKVIEAYKNLRNHIRAKHKDHVIPIVFDTPLTLVMGSSEKIACFQEKKDGELFVVQAFRKSYGLVVSVNCIAPSAHRLGRFSCCMDVIIDPSIKLKQAFTVREIQKKIHEEPNDSFMLIPSHMLMLTDWSFDVEYCCLNCKPFQISTEATRTREHPLNNVLPFTKHLTPSKSSKNLLPNERAERPVDKEVVTGLCFSLTDTAEGGSVWAPTAADHCLVVSLGRRHSQVSFDEKLLLGEPSMCQVYVSSPLSPLVAGELRSVDFRLNLACSVMSPILDRIVRTDCGAWKCTSMLIWPKDKRVIAWKDLEGLKKIKETSWTQCITAGRCNGLAHSAGTAGDQLNSAGLSVQVMGSWAGSGQWPGHVGDPCVPMGWWALGIEPGAWAISLGLVWPCPGVDWQFQGVWYKGVGRVDGELGKAASQLDQLVYEFIQLV</sequence>
<feature type="domain" description="RING-type" evidence="5">
    <location>
        <begin position="31"/>
        <end position="67"/>
    </location>
</feature>
<dbReference type="Proteomes" id="UP000712600">
    <property type="component" value="Unassembled WGS sequence"/>
</dbReference>
<organism evidence="6 7">
    <name type="scientific">Brassica cretica</name>
    <name type="common">Mustard</name>
    <dbReference type="NCBI Taxonomy" id="69181"/>
    <lineage>
        <taxon>Eukaryota</taxon>
        <taxon>Viridiplantae</taxon>
        <taxon>Streptophyta</taxon>
        <taxon>Embryophyta</taxon>
        <taxon>Tracheophyta</taxon>
        <taxon>Spermatophyta</taxon>
        <taxon>Magnoliopsida</taxon>
        <taxon>eudicotyledons</taxon>
        <taxon>Gunneridae</taxon>
        <taxon>Pentapetalae</taxon>
        <taxon>rosids</taxon>
        <taxon>malvids</taxon>
        <taxon>Brassicales</taxon>
        <taxon>Brassicaceae</taxon>
        <taxon>Brassiceae</taxon>
        <taxon>Brassica</taxon>
    </lineage>
</organism>
<proteinExistence type="predicted"/>
<dbReference type="AlphaFoldDB" id="A0A8S9N203"/>
<dbReference type="CDD" id="cd16571">
    <property type="entry name" value="RING-HC_SIAHs"/>
    <property type="match status" value="1"/>
</dbReference>
<dbReference type="InterPro" id="IPR001841">
    <property type="entry name" value="Znf_RING"/>
</dbReference>
<dbReference type="InterPro" id="IPR049548">
    <property type="entry name" value="Sina-like_RING"/>
</dbReference>
<keyword evidence="3" id="KW-0862">Zinc</keyword>